<feature type="region of interest" description="Disordered" evidence="1">
    <location>
        <begin position="1"/>
        <end position="81"/>
    </location>
</feature>
<keyword evidence="4" id="KW-1185">Reference proteome</keyword>
<evidence type="ECO:0000256" key="1">
    <source>
        <dbReference type="SAM" id="MobiDB-lite"/>
    </source>
</evidence>
<dbReference type="EMBL" id="ABDG02000028">
    <property type="protein sequence ID" value="EHK40309.1"/>
    <property type="molecule type" value="Genomic_DNA"/>
</dbReference>
<dbReference type="Proteomes" id="UP000005426">
    <property type="component" value="Unassembled WGS sequence"/>
</dbReference>
<keyword evidence="2" id="KW-0812">Transmembrane</keyword>
<feature type="compositionally biased region" description="Low complexity" evidence="1">
    <location>
        <begin position="71"/>
        <end position="81"/>
    </location>
</feature>
<gene>
    <name evidence="3" type="ORF">TRIATDRAFT_89449</name>
</gene>
<feature type="compositionally biased region" description="Polar residues" evidence="1">
    <location>
        <begin position="8"/>
        <end position="54"/>
    </location>
</feature>
<dbReference type="GeneID" id="25786264"/>
<evidence type="ECO:0000256" key="2">
    <source>
        <dbReference type="SAM" id="Phobius"/>
    </source>
</evidence>
<keyword evidence="2" id="KW-0472">Membrane</keyword>
<proteinExistence type="predicted"/>
<evidence type="ECO:0000313" key="4">
    <source>
        <dbReference type="Proteomes" id="UP000005426"/>
    </source>
</evidence>
<name>G9P9I6_HYPAI</name>
<sequence>MAGLNALERQTNSVAPRPSPSSGISCCNLAMSPTPSTAQQPISGRNGSPCPQSQFDDDPAPDQFHSALIGSWPQPASQQSPSALAIPAVALGGFAFFFLGSLWTRPADGRRPAIGTS</sequence>
<dbReference type="KEGG" id="tatv:25786264"/>
<feature type="transmembrane region" description="Helical" evidence="2">
    <location>
        <begin position="82"/>
        <end position="103"/>
    </location>
</feature>
<keyword evidence="2" id="KW-1133">Transmembrane helix</keyword>
<comment type="caution">
    <text evidence="3">The sequence shown here is derived from an EMBL/GenBank/DDBJ whole genome shotgun (WGS) entry which is preliminary data.</text>
</comment>
<dbReference type="AlphaFoldDB" id="G9P9I6"/>
<evidence type="ECO:0000313" key="3">
    <source>
        <dbReference type="EMBL" id="EHK40309.1"/>
    </source>
</evidence>
<protein>
    <submittedName>
        <fullName evidence="3">Uncharacterized protein</fullName>
    </submittedName>
</protein>
<accession>G9P9I6</accession>
<dbReference type="HOGENOM" id="CLU_2085152_0_0_1"/>
<reference evidence="3 4" key="1">
    <citation type="journal article" date="2011" name="Genome Biol.">
        <title>Comparative genome sequence analysis underscores mycoparasitism as the ancestral life style of Trichoderma.</title>
        <authorList>
            <person name="Kubicek C.P."/>
            <person name="Herrera-Estrella A."/>
            <person name="Seidl-Seiboth V."/>
            <person name="Martinez D.A."/>
            <person name="Druzhinina I.S."/>
            <person name="Thon M."/>
            <person name="Zeilinger S."/>
            <person name="Casas-Flores S."/>
            <person name="Horwitz B.A."/>
            <person name="Mukherjee P.K."/>
            <person name="Mukherjee M."/>
            <person name="Kredics L."/>
            <person name="Alcaraz L.D."/>
            <person name="Aerts A."/>
            <person name="Antal Z."/>
            <person name="Atanasova L."/>
            <person name="Cervantes-Badillo M.G."/>
            <person name="Challacombe J."/>
            <person name="Chertkov O."/>
            <person name="McCluskey K."/>
            <person name="Coulpier F."/>
            <person name="Deshpande N."/>
            <person name="von Doehren H."/>
            <person name="Ebbole D.J."/>
            <person name="Esquivel-Naranjo E.U."/>
            <person name="Fekete E."/>
            <person name="Flipphi M."/>
            <person name="Glaser F."/>
            <person name="Gomez-Rodriguez E.Y."/>
            <person name="Gruber S."/>
            <person name="Han C."/>
            <person name="Henrissat B."/>
            <person name="Hermosa R."/>
            <person name="Hernandez-Onate M."/>
            <person name="Karaffa L."/>
            <person name="Kosti I."/>
            <person name="Le Crom S."/>
            <person name="Lindquist E."/>
            <person name="Lucas S."/>
            <person name="Luebeck M."/>
            <person name="Luebeck P.S."/>
            <person name="Margeot A."/>
            <person name="Metz B."/>
            <person name="Misra M."/>
            <person name="Nevalainen H."/>
            <person name="Omann M."/>
            <person name="Packer N."/>
            <person name="Perrone G."/>
            <person name="Uresti-Rivera E.E."/>
            <person name="Salamov A."/>
            <person name="Schmoll M."/>
            <person name="Seiboth B."/>
            <person name="Shapiro H."/>
            <person name="Sukno S."/>
            <person name="Tamayo-Ramos J.A."/>
            <person name="Tisch D."/>
            <person name="Wiest A."/>
            <person name="Wilkinson H.H."/>
            <person name="Zhang M."/>
            <person name="Coutinho P.M."/>
            <person name="Kenerley C.M."/>
            <person name="Monte E."/>
            <person name="Baker S.E."/>
            <person name="Grigoriev I.V."/>
        </authorList>
    </citation>
    <scope>NUCLEOTIDE SEQUENCE [LARGE SCALE GENOMIC DNA]</scope>
    <source>
        <strain evidence="4">ATCC 20476 / IMI 206040</strain>
    </source>
</reference>
<organism evidence="3 4">
    <name type="scientific">Hypocrea atroviridis (strain ATCC 20476 / IMI 206040)</name>
    <name type="common">Trichoderma atroviride</name>
    <dbReference type="NCBI Taxonomy" id="452589"/>
    <lineage>
        <taxon>Eukaryota</taxon>
        <taxon>Fungi</taxon>
        <taxon>Dikarya</taxon>
        <taxon>Ascomycota</taxon>
        <taxon>Pezizomycotina</taxon>
        <taxon>Sordariomycetes</taxon>
        <taxon>Hypocreomycetidae</taxon>
        <taxon>Hypocreales</taxon>
        <taxon>Hypocreaceae</taxon>
        <taxon>Trichoderma</taxon>
    </lineage>
</organism>